<dbReference type="WBParaSite" id="RSKR_0000477600.1">
    <property type="protein sequence ID" value="RSKR_0000477600.1"/>
    <property type="gene ID" value="RSKR_0000477600"/>
</dbReference>
<sequence length="380" mass="43806">MTPAITSGQTVIDPSKAKGWLRVQMEPIDVPIDSDDSILFSIVQSSIPGAHGLYYKENGVQKALKYDSSVGRVIMPDQGWDAFPIFVNIAASGLHMKKPVVDINAVHKKVLPKKLISSKSDFEKETLITSPAKKDGYEEVKHYNEVNQINSDKVEQLSIEVTEIKKKNEALEAELKECKNFMAEAKKMFAEFKNKQTIQRQPSFEVDDEKENLVKQIQALKFENDTLKSDLKLNQSKITKLENDVIRKDTAHANNQPKYLYTGETVPQKVEHLLERSPAQLSHLNQHKPRPQLQQYDPYPQEAYYTRPTYEQDELYLKRKQLDYAENKIQSLERELMSSRRQVQQTDSGYSEGFFIKKQPCSNRQKWNLLTTYVLTLESF</sequence>
<dbReference type="Proteomes" id="UP000095286">
    <property type="component" value="Unplaced"/>
</dbReference>
<organism evidence="1 2">
    <name type="scientific">Rhabditophanes sp. KR3021</name>
    <dbReference type="NCBI Taxonomy" id="114890"/>
    <lineage>
        <taxon>Eukaryota</taxon>
        <taxon>Metazoa</taxon>
        <taxon>Ecdysozoa</taxon>
        <taxon>Nematoda</taxon>
        <taxon>Chromadorea</taxon>
        <taxon>Rhabditida</taxon>
        <taxon>Tylenchina</taxon>
        <taxon>Panagrolaimomorpha</taxon>
        <taxon>Strongyloidoidea</taxon>
        <taxon>Alloionematidae</taxon>
        <taxon>Rhabditophanes</taxon>
    </lineage>
</organism>
<name>A0AC35TUW5_9BILA</name>
<evidence type="ECO:0000313" key="2">
    <source>
        <dbReference type="WBParaSite" id="RSKR_0000477600.1"/>
    </source>
</evidence>
<proteinExistence type="predicted"/>
<protein>
    <submittedName>
        <fullName evidence="2">TDP43_N domain-containing protein</fullName>
    </submittedName>
</protein>
<reference evidence="2" key="1">
    <citation type="submission" date="2016-11" db="UniProtKB">
        <authorList>
            <consortium name="WormBaseParasite"/>
        </authorList>
    </citation>
    <scope>IDENTIFICATION</scope>
    <source>
        <strain evidence="2">KR3021</strain>
    </source>
</reference>
<accession>A0AC35TUW5</accession>
<evidence type="ECO:0000313" key="1">
    <source>
        <dbReference type="Proteomes" id="UP000095286"/>
    </source>
</evidence>